<reference evidence="3 4" key="1">
    <citation type="submission" date="2018-04" db="EMBL/GenBank/DDBJ databases">
        <authorList>
            <person name="Vogel A."/>
        </authorList>
    </citation>
    <scope>NUCLEOTIDE SEQUENCE [LARGE SCALE GENOMIC DNA]</scope>
</reference>
<dbReference type="InterPro" id="IPR018253">
    <property type="entry name" value="DnaJ_domain_CS"/>
</dbReference>
<dbReference type="InterPro" id="IPR056988">
    <property type="entry name" value="Zn_ribbon_pln"/>
</dbReference>
<feature type="compositionally biased region" description="Basic and acidic residues" evidence="1">
    <location>
        <begin position="618"/>
        <end position="634"/>
    </location>
</feature>
<gene>
    <name evidence="3" type="ORF">CCAM_LOCUS35480</name>
</gene>
<dbReference type="Pfam" id="PF11926">
    <property type="entry name" value="DUF3444"/>
    <property type="match status" value="1"/>
</dbReference>
<evidence type="ECO:0000313" key="3">
    <source>
        <dbReference type="EMBL" id="VFQ93704.1"/>
    </source>
</evidence>
<dbReference type="Pfam" id="PF00226">
    <property type="entry name" value="DnaJ"/>
    <property type="match status" value="1"/>
</dbReference>
<proteinExistence type="predicted"/>
<evidence type="ECO:0000313" key="4">
    <source>
        <dbReference type="Proteomes" id="UP000595140"/>
    </source>
</evidence>
<feature type="domain" description="J" evidence="2">
    <location>
        <begin position="66"/>
        <end position="130"/>
    </location>
</feature>
<feature type="compositionally biased region" description="Polar residues" evidence="1">
    <location>
        <begin position="685"/>
        <end position="699"/>
    </location>
</feature>
<dbReference type="PANTHER" id="PTHR44137">
    <property type="entry name" value="BNAC03G44070D PROTEIN"/>
    <property type="match status" value="1"/>
</dbReference>
<sequence length="903" mass="100589">MGSNLEEALEARAEAEKRFADKDFEGAKNYALKAQTIFPGLEGISEMVLTFGVHSASVMKTNGEIDLYAILGLDPSAERAKIKKQYKRIAGLIHPDKNKSIGADGAFKLISQAWAVLSDRAKRSSYDHRRNSSSSPRSGLDTFWTVCTSCHVQYEYLRKYVNKRLSCKNCRGVFNAVETGLAPVNGSYQYSSWSYMPKNGYGSHGHGATGDGVSMQHFKHGSEFTTNISFQQVTRSTNRKETNGKQNMEKTSNGLTFCSEKQPAKKRGRPPKRMKVELESSYGNNNCEAPPCGNAEEVKQNYKLQAANDPSVKRCLPVPYFDSRKLLIDKARSVIRSKLEEMNLASAAAELDNKKTKELSGIHRSVDLGTAENHPSEPEKGEALAITVPDSDFHDFDKDRAEECFKPKQIWALYDEEDGMPRLYCLVREVIAVKPFKIYVSYLGSRSDSEFGTVNWLCSGFTKSCGHFRAYNSEIVDHVNIFSHRLGRERARRGGCVRIFPRSGDIWALYKNWSSDWDRSTPDKVRHQYEMVEILDDYSEELGVHVGLLIKLDGFKTVYGRSTEKGGVRWIPRTEMLRFSHMVPSCLLKKGVDNLPADGCCWDLDPAATPDELLQGTVEDKRGGQPESPSRHNNIEQGKIGGQPESSALSGLSHESISEVHQVQAQNHLFEPPGFTQKLTEPPGFTQNLTEPSSFTQSLAEPPGFAQNLAEPPGFTHTLTEPPNFMQAVTEPSGFMQTLAEPPGFGKPLSEPPGFEQPLIEPPGFRQPSLEPSGFGQPLIEPPSSGQPLMEAPGFGLPFMKPPGFEQTPPPGFGQTHIEPTTFRETPVEPARFEQTPIEQLIFGQTAIEPPGFGQTLIEPPSFMQTLMEPPGFRQNLNEPPNFPNVWDIRIENETAKQNELIR</sequence>
<dbReference type="InterPro" id="IPR036869">
    <property type="entry name" value="J_dom_sf"/>
</dbReference>
<protein>
    <recommendedName>
        <fullName evidence="2">J domain-containing protein</fullName>
    </recommendedName>
</protein>
<name>A0A484N0Z2_9ASTE</name>
<dbReference type="CDD" id="cd06257">
    <property type="entry name" value="DnaJ"/>
    <property type="match status" value="1"/>
</dbReference>
<accession>A0A484N0Z2</accession>
<dbReference type="Proteomes" id="UP000595140">
    <property type="component" value="Unassembled WGS sequence"/>
</dbReference>
<feature type="compositionally biased region" description="Polar residues" evidence="1">
    <location>
        <begin position="644"/>
        <end position="655"/>
    </location>
</feature>
<keyword evidence="4" id="KW-1185">Reference proteome</keyword>
<evidence type="ECO:0000256" key="1">
    <source>
        <dbReference type="SAM" id="MobiDB-lite"/>
    </source>
</evidence>
<dbReference type="SUPFAM" id="SSF46565">
    <property type="entry name" value="Chaperone J-domain"/>
    <property type="match status" value="1"/>
</dbReference>
<dbReference type="PANTHER" id="PTHR44137:SF7">
    <property type="entry name" value="J DOMAIN-CONTAINING PROTEIN"/>
    <property type="match status" value="1"/>
</dbReference>
<dbReference type="Gene3D" id="1.10.287.110">
    <property type="entry name" value="DnaJ domain"/>
    <property type="match status" value="1"/>
</dbReference>
<dbReference type="PROSITE" id="PS00636">
    <property type="entry name" value="DNAJ_1"/>
    <property type="match status" value="1"/>
</dbReference>
<dbReference type="PROSITE" id="PS50076">
    <property type="entry name" value="DNAJ_2"/>
    <property type="match status" value="1"/>
</dbReference>
<dbReference type="InterPro" id="IPR001623">
    <property type="entry name" value="DnaJ_domain"/>
</dbReference>
<evidence type="ECO:0000259" key="2">
    <source>
        <dbReference type="PROSITE" id="PS50076"/>
    </source>
</evidence>
<dbReference type="OrthoDB" id="1270524at2759"/>
<feature type="region of interest" description="Disordered" evidence="1">
    <location>
        <begin position="736"/>
        <end position="790"/>
    </location>
</feature>
<dbReference type="EMBL" id="OOIL02005040">
    <property type="protein sequence ID" value="VFQ93704.1"/>
    <property type="molecule type" value="Genomic_DNA"/>
</dbReference>
<feature type="region of interest" description="Disordered" evidence="1">
    <location>
        <begin position="618"/>
        <end position="655"/>
    </location>
</feature>
<dbReference type="SMART" id="SM00271">
    <property type="entry name" value="DnaJ"/>
    <property type="match status" value="1"/>
</dbReference>
<dbReference type="PRINTS" id="PR00625">
    <property type="entry name" value="JDOMAIN"/>
</dbReference>
<dbReference type="InterPro" id="IPR024593">
    <property type="entry name" value="DUF3444"/>
</dbReference>
<dbReference type="AlphaFoldDB" id="A0A484N0Z2"/>
<dbReference type="Pfam" id="PF23551">
    <property type="entry name" value="Zn_ribbon_20"/>
    <property type="match status" value="1"/>
</dbReference>
<feature type="region of interest" description="Disordered" evidence="1">
    <location>
        <begin position="680"/>
        <end position="722"/>
    </location>
</feature>
<organism evidence="3 4">
    <name type="scientific">Cuscuta campestris</name>
    <dbReference type="NCBI Taxonomy" id="132261"/>
    <lineage>
        <taxon>Eukaryota</taxon>
        <taxon>Viridiplantae</taxon>
        <taxon>Streptophyta</taxon>
        <taxon>Embryophyta</taxon>
        <taxon>Tracheophyta</taxon>
        <taxon>Spermatophyta</taxon>
        <taxon>Magnoliopsida</taxon>
        <taxon>eudicotyledons</taxon>
        <taxon>Gunneridae</taxon>
        <taxon>Pentapetalae</taxon>
        <taxon>asterids</taxon>
        <taxon>lamiids</taxon>
        <taxon>Solanales</taxon>
        <taxon>Convolvulaceae</taxon>
        <taxon>Cuscuteae</taxon>
        <taxon>Cuscuta</taxon>
        <taxon>Cuscuta subgen. Grammica</taxon>
        <taxon>Cuscuta sect. Cleistogrammica</taxon>
    </lineage>
</organism>